<evidence type="ECO:0000313" key="2">
    <source>
        <dbReference type="Proteomes" id="UP000242715"/>
    </source>
</evidence>
<evidence type="ECO:0000313" key="1">
    <source>
        <dbReference type="EMBL" id="GAU40722.1"/>
    </source>
</evidence>
<dbReference type="AlphaFoldDB" id="A0A2Z6NWN0"/>
<reference evidence="2" key="1">
    <citation type="journal article" date="2017" name="Front. Plant Sci.">
        <title>Climate Clever Clovers: New Paradigm to Reduce the Environmental Footprint of Ruminants by Breeding Low Methanogenic Forages Utilizing Haplotype Variation.</title>
        <authorList>
            <person name="Kaur P."/>
            <person name="Appels R."/>
            <person name="Bayer P.E."/>
            <person name="Keeble-Gagnere G."/>
            <person name="Wang J."/>
            <person name="Hirakawa H."/>
            <person name="Shirasawa K."/>
            <person name="Vercoe P."/>
            <person name="Stefanova K."/>
            <person name="Durmic Z."/>
            <person name="Nichols P."/>
            <person name="Revell C."/>
            <person name="Isobe S.N."/>
            <person name="Edwards D."/>
            <person name="Erskine W."/>
        </authorList>
    </citation>
    <scope>NUCLEOTIDE SEQUENCE [LARGE SCALE GENOMIC DNA]</scope>
    <source>
        <strain evidence="2">cv. Daliak</strain>
    </source>
</reference>
<organism evidence="1 2">
    <name type="scientific">Trifolium subterraneum</name>
    <name type="common">Subterranean clover</name>
    <dbReference type="NCBI Taxonomy" id="3900"/>
    <lineage>
        <taxon>Eukaryota</taxon>
        <taxon>Viridiplantae</taxon>
        <taxon>Streptophyta</taxon>
        <taxon>Embryophyta</taxon>
        <taxon>Tracheophyta</taxon>
        <taxon>Spermatophyta</taxon>
        <taxon>Magnoliopsida</taxon>
        <taxon>eudicotyledons</taxon>
        <taxon>Gunneridae</taxon>
        <taxon>Pentapetalae</taxon>
        <taxon>rosids</taxon>
        <taxon>fabids</taxon>
        <taxon>Fabales</taxon>
        <taxon>Fabaceae</taxon>
        <taxon>Papilionoideae</taxon>
        <taxon>50 kb inversion clade</taxon>
        <taxon>NPAAA clade</taxon>
        <taxon>Hologalegina</taxon>
        <taxon>IRL clade</taxon>
        <taxon>Trifolieae</taxon>
        <taxon>Trifolium</taxon>
    </lineage>
</organism>
<gene>
    <name evidence="1" type="ORF">TSUD_263720</name>
</gene>
<protein>
    <submittedName>
        <fullName evidence="1">Uncharacterized protein</fullName>
    </submittedName>
</protein>
<keyword evidence="2" id="KW-1185">Reference proteome</keyword>
<proteinExistence type="predicted"/>
<dbReference type="Proteomes" id="UP000242715">
    <property type="component" value="Unassembled WGS sequence"/>
</dbReference>
<accession>A0A2Z6NWN0</accession>
<dbReference type="EMBL" id="DF973822">
    <property type="protein sequence ID" value="GAU40722.1"/>
    <property type="molecule type" value="Genomic_DNA"/>
</dbReference>
<name>A0A2Z6NWN0_TRISU</name>
<sequence length="86" mass="9570">MEIIFTSRSSRGRLNSFKCERQKFVESGFNFRSSPKPYNVVLFTNPTTPSFELLSNLGSSAINGVPSKTNSCILEITPLSILKLKP</sequence>